<organism evidence="2 3">
    <name type="scientific">Brevibacillus centrosporus</name>
    <dbReference type="NCBI Taxonomy" id="54910"/>
    <lineage>
        <taxon>Bacteria</taxon>
        <taxon>Bacillati</taxon>
        <taxon>Bacillota</taxon>
        <taxon>Bacilli</taxon>
        <taxon>Bacillales</taxon>
        <taxon>Paenibacillaceae</taxon>
        <taxon>Brevibacillus</taxon>
    </lineage>
</organism>
<evidence type="ECO:0000313" key="3">
    <source>
        <dbReference type="Proteomes" id="UP000198915"/>
    </source>
</evidence>
<evidence type="ECO:0000313" key="2">
    <source>
        <dbReference type="EMBL" id="SFK78838.1"/>
    </source>
</evidence>
<dbReference type="STRING" id="1884381.SAMN05518846_1209"/>
<feature type="region of interest" description="Disordered" evidence="1">
    <location>
        <begin position="142"/>
        <end position="168"/>
    </location>
</feature>
<evidence type="ECO:0000256" key="1">
    <source>
        <dbReference type="SAM" id="MobiDB-lite"/>
    </source>
</evidence>
<protein>
    <submittedName>
        <fullName evidence="2">Uncharacterized protein</fullName>
    </submittedName>
</protein>
<dbReference type="EMBL" id="FORT01000020">
    <property type="protein sequence ID" value="SFK78838.1"/>
    <property type="molecule type" value="Genomic_DNA"/>
</dbReference>
<dbReference type="Proteomes" id="UP000198915">
    <property type="component" value="Unassembled WGS sequence"/>
</dbReference>
<sequence length="274" mass="31278">MAMSLDKKPIYDERVNEILRGLTEGKTRDELAEEFGYANYKSLDMHMRRRNFTWDRDKQTYMPIYNRLEERDLEVSLTASSKAATVLSLFQKEGADARTIAKRLGFTDHRELAVYMKGKGYEWSSEAGNYVKMRGQVQEDLGNDNSSLQDFGEEDREAGQGQPLGATTPVPVRFTQLEGGKLEKYLPLLEMLERNKDKLIDLLVPTAEGSISLYVTTAKRRTSVSETSLPLRCLTSSVAMGTSERWKHWWDKIEAWLYSIGETSSRAIRASNTH</sequence>
<keyword evidence="3" id="KW-1185">Reference proteome</keyword>
<proteinExistence type="predicted"/>
<dbReference type="AlphaFoldDB" id="A0A1I4CCA9"/>
<name>A0A1I4CCA9_9BACL</name>
<gene>
    <name evidence="2" type="ORF">SAMN05518846_1209</name>
</gene>
<accession>A0A1I4CCA9</accession>
<dbReference type="RefSeq" id="WP_309599991.1">
    <property type="nucleotide sequence ID" value="NZ_FORT01000020.1"/>
</dbReference>
<reference evidence="3" key="1">
    <citation type="submission" date="2016-10" db="EMBL/GenBank/DDBJ databases">
        <authorList>
            <person name="Varghese N."/>
            <person name="Submissions S."/>
        </authorList>
    </citation>
    <scope>NUCLEOTIDE SEQUENCE [LARGE SCALE GENOMIC DNA]</scope>
    <source>
        <strain evidence="3">OK042</strain>
    </source>
</reference>